<evidence type="ECO:0000313" key="2">
    <source>
        <dbReference type="Proteomes" id="UP000184432"/>
    </source>
</evidence>
<dbReference type="PROSITE" id="PS51257">
    <property type="entry name" value="PROKAR_LIPOPROTEIN"/>
    <property type="match status" value="1"/>
</dbReference>
<dbReference type="SUPFAM" id="SSF69322">
    <property type="entry name" value="Tricorn protease domain 2"/>
    <property type="match status" value="1"/>
</dbReference>
<dbReference type="AlphaFoldDB" id="A0A1M6IQ86"/>
<gene>
    <name evidence="1" type="ORF">SAMN04488508_1084</name>
</gene>
<dbReference type="STRING" id="570521.SAMN04488508_1084"/>
<evidence type="ECO:0000313" key="1">
    <source>
        <dbReference type="EMBL" id="SHJ36509.1"/>
    </source>
</evidence>
<dbReference type="EMBL" id="FQYP01000008">
    <property type="protein sequence ID" value="SHJ36509.1"/>
    <property type="molecule type" value="Genomic_DNA"/>
</dbReference>
<keyword evidence="2" id="KW-1185">Reference proteome</keyword>
<sequence length="837" mass="94166">MSTYQTRNTNRIYMMKRIISILLIFIAISCDTTPKKSNSLIEYIPRDAQVIIKINNLDKSSSSLRDNHFIKTNSQLAFIQYFKKLSILDQTHKNQGLLCFSPRGKNDFEYTYVSKFDPKLIEQDSIHKKDIKTINYDEHVIYEITTGGDNFYATRQDSILIASSSQLLIENAIRIQANPLPIDSDLEKVYNVSGTDNNLSVLINGKKLKSLHNSLLPKTTLEDLGNFSGWTSLDATIEQNAIKFDGIAVEKDSLSSTIGIFDNTIPQTNQLSKITPTGAKGFISYTYDDFLTLKNNLSRAQDRDVEDIPNQLDEVFAGISEIGLIFLEKEKVLVLNAIDGASTAEELNGEKADTYRNISIFRYSDAGIFSQVLHPLVQDFEGKFYFVKDDFVVFGSSMSALRDIIANVLNQTLLNQQGYYSSAVNGLSNEASILAVSTIKNIKEYVSTNAKEDYQKELDDVKDKGYEIGALQIIKENDFAHIHGILQKNAAKGSATSVSQAASTTLENKILNTPVLVKNHRSKGMDATIQDIDNNLYLISDKGSIFWKKQIDGEILGEIQQIDIYKNGRYQLLFNTANTLYLVDRDGNDVAPYPKKFDTPITQPLSLFDYDKSKRYRIVITQGNQVKMFNAEGDVVTGFGFKGTETDIILPPKHIRIGTKDYLLFAEKNGTLSILDRLGRPRVTVKDKVDFSQNQWYQYQDKFTSTTKDGKLIQILTDGSAVTQNLKLTGENSGMVATNKTLVTFSENKLSIKGRTIELEYGVYTKPQLFYINNKIYVTITDTQAKKVFLYDSNAELLPNFPVYGNSVISMGNMDKDPNLEFVVQGEDNSILIYQIN</sequence>
<dbReference type="Proteomes" id="UP000184432">
    <property type="component" value="Unassembled WGS sequence"/>
</dbReference>
<accession>A0A1M6IQ86</accession>
<organism evidence="1 2">
    <name type="scientific">Aquimarina spongiae</name>
    <dbReference type="NCBI Taxonomy" id="570521"/>
    <lineage>
        <taxon>Bacteria</taxon>
        <taxon>Pseudomonadati</taxon>
        <taxon>Bacteroidota</taxon>
        <taxon>Flavobacteriia</taxon>
        <taxon>Flavobacteriales</taxon>
        <taxon>Flavobacteriaceae</taxon>
        <taxon>Aquimarina</taxon>
    </lineage>
</organism>
<reference evidence="2" key="1">
    <citation type="submission" date="2016-11" db="EMBL/GenBank/DDBJ databases">
        <authorList>
            <person name="Varghese N."/>
            <person name="Submissions S."/>
        </authorList>
    </citation>
    <scope>NUCLEOTIDE SEQUENCE [LARGE SCALE GENOMIC DNA]</scope>
    <source>
        <strain evidence="2">DSM 22623</strain>
    </source>
</reference>
<name>A0A1M6IQ86_9FLAO</name>
<protein>
    <submittedName>
        <fullName evidence="1">Uncharacterized protein</fullName>
    </submittedName>
</protein>
<proteinExistence type="predicted"/>